<dbReference type="GO" id="GO:0004803">
    <property type="term" value="F:transposase activity"/>
    <property type="evidence" value="ECO:0007669"/>
    <property type="project" value="InterPro"/>
</dbReference>
<dbReference type="RefSeq" id="WP_048706207.1">
    <property type="nucleotide sequence ID" value="NZ_CP012034.1"/>
</dbReference>
<dbReference type="InterPro" id="IPR002686">
    <property type="entry name" value="Transposase_17"/>
</dbReference>
<name>A0A0H4QME7_9LACO</name>
<dbReference type="InterPro" id="IPR036515">
    <property type="entry name" value="Transposase_17_sf"/>
</dbReference>
<evidence type="ECO:0000313" key="2">
    <source>
        <dbReference type="EMBL" id="AKP68286.1"/>
    </source>
</evidence>
<dbReference type="SMART" id="SM01321">
    <property type="entry name" value="Y1_Tnp"/>
    <property type="match status" value="1"/>
</dbReference>
<evidence type="ECO:0000259" key="1">
    <source>
        <dbReference type="SMART" id="SM01321"/>
    </source>
</evidence>
<reference evidence="3" key="1">
    <citation type="submission" date="2015-07" db="EMBL/GenBank/DDBJ databases">
        <title>Lactobacillus ginsenosidimutans/EMML 3141/ whole genome sequencing.</title>
        <authorList>
            <person name="Kim M.K."/>
            <person name="Im W.-T."/>
            <person name="Srinivasan S."/>
            <person name="Lee J.-J."/>
        </authorList>
    </citation>
    <scope>NUCLEOTIDE SEQUENCE [LARGE SCALE GENOMIC DNA]</scope>
    <source>
        <strain evidence="3">EMML 3041</strain>
    </source>
</reference>
<dbReference type="GO" id="GO:0006313">
    <property type="term" value="P:DNA transposition"/>
    <property type="evidence" value="ECO:0007669"/>
    <property type="project" value="InterPro"/>
</dbReference>
<gene>
    <name evidence="2" type="ORF">ABM34_12555</name>
</gene>
<dbReference type="KEGG" id="lgn:ABM34_12555"/>
<dbReference type="Pfam" id="PF01797">
    <property type="entry name" value="Y1_Tnp"/>
    <property type="match status" value="1"/>
</dbReference>
<dbReference type="EMBL" id="CP012034">
    <property type="protein sequence ID" value="AKP68286.1"/>
    <property type="molecule type" value="Genomic_DNA"/>
</dbReference>
<protein>
    <submittedName>
        <fullName evidence="2">Transposase</fullName>
    </submittedName>
</protein>
<dbReference type="PANTHER" id="PTHR33360:SF2">
    <property type="entry name" value="TRANSPOSASE FOR INSERTION SEQUENCE ELEMENT IS200"/>
    <property type="match status" value="1"/>
</dbReference>
<dbReference type="PANTHER" id="PTHR33360">
    <property type="entry name" value="TRANSPOSASE FOR INSERTION SEQUENCE ELEMENT IS200"/>
    <property type="match status" value="1"/>
</dbReference>
<dbReference type="SUPFAM" id="SSF143422">
    <property type="entry name" value="Transposase IS200-like"/>
    <property type="match status" value="1"/>
</dbReference>
<dbReference type="AlphaFoldDB" id="A0A0H4QME7"/>
<organism evidence="2 3">
    <name type="scientific">Companilactobacillus ginsenosidimutans</name>
    <dbReference type="NCBI Taxonomy" id="1007676"/>
    <lineage>
        <taxon>Bacteria</taxon>
        <taxon>Bacillati</taxon>
        <taxon>Bacillota</taxon>
        <taxon>Bacilli</taxon>
        <taxon>Lactobacillales</taxon>
        <taxon>Lactobacillaceae</taxon>
        <taxon>Companilactobacillus</taxon>
    </lineage>
</organism>
<sequence length="142" mass="16427">MLVKGRTKVYDFNFHLVWVTKYRKRIFSTDEARNDMKKILIGIAEKYGVVINNIEVLPDHVHMMISFPPDMTPSSIVKSLKGTSARMWFKKYPDTKKQLWGGHLWSSSYFMSTLGNVSKEIINQYINSQMNKYNAGKPTGKS</sequence>
<evidence type="ECO:0000313" key="3">
    <source>
        <dbReference type="Proteomes" id="UP000036106"/>
    </source>
</evidence>
<dbReference type="OrthoDB" id="9798161at2"/>
<keyword evidence="3" id="KW-1185">Reference proteome</keyword>
<dbReference type="STRING" id="1007676.ABM34_12555"/>
<accession>A0A0H4QME7</accession>
<dbReference type="NCBIfam" id="NF033573">
    <property type="entry name" value="transpos_IS200"/>
    <property type="match status" value="1"/>
</dbReference>
<dbReference type="Gene3D" id="3.30.70.1290">
    <property type="entry name" value="Transposase IS200-like"/>
    <property type="match status" value="1"/>
</dbReference>
<dbReference type="PATRIC" id="fig|1007676.4.peg.2541"/>
<proteinExistence type="predicted"/>
<dbReference type="Proteomes" id="UP000036106">
    <property type="component" value="Chromosome"/>
</dbReference>
<feature type="domain" description="Transposase IS200-like" evidence="1">
    <location>
        <begin position="9"/>
        <end position="129"/>
    </location>
</feature>
<dbReference type="GO" id="GO:0003677">
    <property type="term" value="F:DNA binding"/>
    <property type="evidence" value="ECO:0007669"/>
    <property type="project" value="InterPro"/>
</dbReference>